<dbReference type="AlphaFoldDB" id="A0A6A5ZH44"/>
<sequence>MTTVVGAARWLAQHLTLLWPRRLPAGLGAFALPLEITLLIATHLPEPAVVCLALTCRTLYSTLFPRPYLNAAEKEELLLLLEKDIATVYFCCHCIKLHRWHIRWDGSIFPFFEMPCTLRDNLIFTYTCGIPYHLARLLMNRQLNGSAHGPPLHKIETKTRLYDLSTMRGDPQALRASIDANGSKICEHLYLAEKNWYASVQVPELAKDKNAPSYFAPCHQSFGSCTLCMTDYCINIYWNDEKKHYVVELSVWRELGDCRSPFDWTWRVIKAPALSFDGQRALKYRRGIVRDRWNRAEGIDGNTEGSWVEIPACVRRAATRSSR</sequence>
<evidence type="ECO:0008006" key="3">
    <source>
        <dbReference type="Google" id="ProtNLM"/>
    </source>
</evidence>
<dbReference type="OrthoDB" id="3766406at2759"/>
<evidence type="ECO:0000313" key="1">
    <source>
        <dbReference type="EMBL" id="KAF2118860.1"/>
    </source>
</evidence>
<reference evidence="1" key="1">
    <citation type="journal article" date="2020" name="Stud. Mycol.">
        <title>101 Dothideomycetes genomes: a test case for predicting lifestyles and emergence of pathogens.</title>
        <authorList>
            <person name="Haridas S."/>
            <person name="Albert R."/>
            <person name="Binder M."/>
            <person name="Bloem J."/>
            <person name="Labutti K."/>
            <person name="Salamov A."/>
            <person name="Andreopoulos B."/>
            <person name="Baker S."/>
            <person name="Barry K."/>
            <person name="Bills G."/>
            <person name="Bluhm B."/>
            <person name="Cannon C."/>
            <person name="Castanera R."/>
            <person name="Culley D."/>
            <person name="Daum C."/>
            <person name="Ezra D."/>
            <person name="Gonzalez J."/>
            <person name="Henrissat B."/>
            <person name="Kuo A."/>
            <person name="Liang C."/>
            <person name="Lipzen A."/>
            <person name="Lutzoni F."/>
            <person name="Magnuson J."/>
            <person name="Mondo S."/>
            <person name="Nolan M."/>
            <person name="Ohm R."/>
            <person name="Pangilinan J."/>
            <person name="Park H.-J."/>
            <person name="Ramirez L."/>
            <person name="Alfaro M."/>
            <person name="Sun H."/>
            <person name="Tritt A."/>
            <person name="Yoshinaga Y."/>
            <person name="Zwiers L.-H."/>
            <person name="Turgeon B."/>
            <person name="Goodwin S."/>
            <person name="Spatafora J."/>
            <person name="Crous P."/>
            <person name="Grigoriev I."/>
        </authorList>
    </citation>
    <scope>NUCLEOTIDE SEQUENCE</scope>
    <source>
        <strain evidence="1">CBS 627.86</strain>
    </source>
</reference>
<evidence type="ECO:0000313" key="2">
    <source>
        <dbReference type="Proteomes" id="UP000799770"/>
    </source>
</evidence>
<protein>
    <recommendedName>
        <fullName evidence="3">F-box domain-containing protein</fullName>
    </recommendedName>
</protein>
<gene>
    <name evidence="1" type="ORF">BDV96DRAFT_568557</name>
</gene>
<dbReference type="EMBL" id="ML977316">
    <property type="protein sequence ID" value="KAF2118860.1"/>
    <property type="molecule type" value="Genomic_DNA"/>
</dbReference>
<keyword evidence="2" id="KW-1185">Reference proteome</keyword>
<dbReference type="Proteomes" id="UP000799770">
    <property type="component" value="Unassembled WGS sequence"/>
</dbReference>
<name>A0A6A5ZH44_9PLEO</name>
<organism evidence="1 2">
    <name type="scientific">Lophiotrema nucula</name>
    <dbReference type="NCBI Taxonomy" id="690887"/>
    <lineage>
        <taxon>Eukaryota</taxon>
        <taxon>Fungi</taxon>
        <taxon>Dikarya</taxon>
        <taxon>Ascomycota</taxon>
        <taxon>Pezizomycotina</taxon>
        <taxon>Dothideomycetes</taxon>
        <taxon>Pleosporomycetidae</taxon>
        <taxon>Pleosporales</taxon>
        <taxon>Lophiotremataceae</taxon>
        <taxon>Lophiotrema</taxon>
    </lineage>
</organism>
<proteinExistence type="predicted"/>
<accession>A0A6A5ZH44</accession>